<gene>
    <name evidence="2" type="ORF">K7K07_11715</name>
</gene>
<dbReference type="EMBL" id="CP083803">
    <property type="protein sequence ID" value="UXZ47634.1"/>
    <property type="molecule type" value="Genomic_DNA"/>
</dbReference>
<reference evidence="2" key="1">
    <citation type="submission" date="2021-08" db="EMBL/GenBank/DDBJ databases">
        <authorList>
            <person name="Yaryura P.M."/>
            <person name="Bianco M.I."/>
            <person name="Morais C."/>
            <person name="Setubal J.C."/>
        </authorList>
    </citation>
    <scope>NUCLEOTIDE SEQUENCE</scope>
    <source>
        <strain evidence="2">AP1</strain>
    </source>
</reference>
<organism evidence="2 3">
    <name type="scientific">Pseudomonas soli</name>
    <dbReference type="NCBI Taxonomy" id="1306993"/>
    <lineage>
        <taxon>Bacteria</taxon>
        <taxon>Pseudomonadati</taxon>
        <taxon>Pseudomonadota</taxon>
        <taxon>Gammaproteobacteria</taxon>
        <taxon>Pseudomonadales</taxon>
        <taxon>Pseudomonadaceae</taxon>
        <taxon>Pseudomonas</taxon>
    </lineage>
</organism>
<proteinExistence type="predicted"/>
<evidence type="ECO:0000313" key="2">
    <source>
        <dbReference type="EMBL" id="UXZ47634.1"/>
    </source>
</evidence>
<name>A0AAJ5SVA9_9PSED</name>
<dbReference type="AlphaFoldDB" id="A0AAJ5SVA9"/>
<accession>A0AAJ5SVA9</accession>
<feature type="transmembrane region" description="Helical" evidence="1">
    <location>
        <begin position="51"/>
        <end position="72"/>
    </location>
</feature>
<protein>
    <recommendedName>
        <fullName evidence="4">DUF3137 domain-containing protein</fullName>
    </recommendedName>
</protein>
<keyword evidence="1" id="KW-1133">Transmembrane helix</keyword>
<evidence type="ECO:0000313" key="3">
    <source>
        <dbReference type="Proteomes" id="UP001209279"/>
    </source>
</evidence>
<sequence length="371" mass="41512">MIQPNTHNSRLKRTLRAASHTARTATTKQELLAAVDAMAAFYGNMQFDNRLPWLIALLCGPLGIASITGYLQAYESMLVPLAKLLGQSLPQLVSNLTLGLLGAAVFSLIVLYQRKKLIPNLAHDLAERSSLITAGLQEIPVTDGQLLKGLQAEFRDYVRGNHKRFLRRAVQGHYQGRLHSFNYRWYHLHYVDKQSHQETESDGKGGTNSKTVTSYQEYDRYSLVIDFPWVQGIALGGGSGGRSSMVDLEHRFKTASNDFDRAFSLTGSTVMACARFAKPVTVLHLIELHRQLETPNLEFSQNGHLCLSCDNNPLGFKLTCELTRTSDFRLLIEHGVHLPQLTVLLDAVHTLAEQHDDNFNLPTPVQIQTEH</sequence>
<keyword evidence="1" id="KW-0472">Membrane</keyword>
<evidence type="ECO:0000256" key="1">
    <source>
        <dbReference type="SAM" id="Phobius"/>
    </source>
</evidence>
<dbReference type="RefSeq" id="WP_263160347.1">
    <property type="nucleotide sequence ID" value="NZ_CP083803.1"/>
</dbReference>
<keyword evidence="1" id="KW-0812">Transmembrane</keyword>
<feature type="transmembrane region" description="Helical" evidence="1">
    <location>
        <begin position="92"/>
        <end position="112"/>
    </location>
</feature>
<dbReference type="Proteomes" id="UP001209279">
    <property type="component" value="Chromosome"/>
</dbReference>
<evidence type="ECO:0008006" key="4">
    <source>
        <dbReference type="Google" id="ProtNLM"/>
    </source>
</evidence>